<dbReference type="InterPro" id="IPR036871">
    <property type="entry name" value="PX_dom_sf"/>
</dbReference>
<feature type="compositionally biased region" description="Polar residues" evidence="1">
    <location>
        <begin position="95"/>
        <end position="110"/>
    </location>
</feature>
<feature type="compositionally biased region" description="Polar residues" evidence="1">
    <location>
        <begin position="159"/>
        <end position="169"/>
    </location>
</feature>
<dbReference type="EMBL" id="HBFJ01000709">
    <property type="protein sequence ID" value="CAD8733383.1"/>
    <property type="molecule type" value="Transcribed_RNA"/>
</dbReference>
<feature type="region of interest" description="Disordered" evidence="1">
    <location>
        <begin position="1"/>
        <end position="169"/>
    </location>
</feature>
<sequence>MFRRRKDKARTGNTEDTVCLTDPNAIDSSSALPSDDKRKGGRFSRKKKSGSKDKQSLNIAATSSSSPINSNSVQSKSRSPIEESMVISVPASAAPKSQFSMEENKSSTYNMAGDNHQHQSGMTGTGNPARTSPQSTEGFRSNEHKGSSSNNIAVKRSISRTMSESTASSAMGSDLYINSLENIPATSSDSLLKTAKDFPVLNLQSDKKVKEALSREVGRNKIPAMTSIEQWSVRVSEPNWDDEEGRYKYKIKLTKNEGATEQLDTLISKSSLNEVTTTRSLQDFVWLERALRAEYHGGLITPLLSLTIYFASVANASPGDDILDTGSRMSSPVDNPPGMSWDATKATSQSIKFLGKILDQNETVNSNVLASWLSDVINGVRGDGEAALRYDVDILQSEALETFLFRHAEALNDVSPDQMGTNQKRASSLGGFDLFSFIGDNVGDGCYNNSILSLGDVIKTPFAVFDACAGSIDDRKNSPKRGGRTLYSSGATGVPGLNCDSILSESDFDDAWLLTSTPNSAAHSELLEAERDFITSSIKTSSDGISKVQSLVKHEEYVGKCWQNLATSLSGLFSVEKDIETAHIGDQIKSNKKKQPFRKLRKSAVNEVLLGLAQGKVDRARPGLILLGSMLSAYYTDLNSIVPSFKEFVDATRQLHELDEAHLIKDENANASSFDKLKSFIINTYQSNETTSRYTMEDEVQTIGSLNTTQSKALQRRVLSNEKMLKQSMTSICRGSALRRARMAWWYFKTEAKQAANVHATAVALRQALSIDADTAIAMKERRYAEDETKDNAAEIDLVKRILDLGKKNFSLSHNESSTESSPFSESSQAALNMAIDQVGRWDANAAQTILQAAGVEDAEVTIDETSRELRHVRKYAISLRESVGRCLEAVRALTSVWDSGNDARISKSRREFWAAMSTFFSGKVSKDLRNVRVLANAGVDTQDRGGWLGVKFEQESPLPQRRRCGEATKFYLKKRDSQAGILISRISKLLNEYERRLEGIECFVYMHIVGIQLEKHCSVVRAKSLSAWEKRTDISTAINVATKKKIPKLVEELRMKLDGLPQVSHTTVIKAKENHLASKTLKTDLHKLANRRLGRAQDVATERVIGIVSLWAKHEESVAMEEVKALGKAVQEVELSIEASDVDRNADDFSFISSVKKEEEELNEPNQESSSTSKGIGVNRTLMI</sequence>
<evidence type="ECO:0000256" key="1">
    <source>
        <dbReference type="SAM" id="MobiDB-lite"/>
    </source>
</evidence>
<dbReference type="Gene3D" id="3.30.1520.10">
    <property type="entry name" value="Phox-like domain"/>
    <property type="match status" value="1"/>
</dbReference>
<feature type="compositionally biased region" description="Low complexity" evidence="1">
    <location>
        <begin position="63"/>
        <end position="77"/>
    </location>
</feature>
<name>A0A7S0XP05_9STRA</name>
<proteinExistence type="predicted"/>
<gene>
    <name evidence="2" type="ORF">SMAR0319_LOCUS532</name>
</gene>
<reference evidence="2" key="1">
    <citation type="submission" date="2021-01" db="EMBL/GenBank/DDBJ databases">
        <authorList>
            <person name="Corre E."/>
            <person name="Pelletier E."/>
            <person name="Niang G."/>
            <person name="Scheremetjew M."/>
            <person name="Finn R."/>
            <person name="Kale V."/>
            <person name="Holt S."/>
            <person name="Cochrane G."/>
            <person name="Meng A."/>
            <person name="Brown T."/>
            <person name="Cohen L."/>
        </authorList>
    </citation>
    <scope>NUCLEOTIDE SEQUENCE</scope>
    <source>
        <strain evidence="2">SM1012Hels-07</strain>
    </source>
</reference>
<evidence type="ECO:0000313" key="2">
    <source>
        <dbReference type="EMBL" id="CAD8733383.1"/>
    </source>
</evidence>
<feature type="compositionally biased region" description="Basic residues" evidence="1">
    <location>
        <begin position="39"/>
        <end position="49"/>
    </location>
</feature>
<accession>A0A7S0XP05</accession>
<protein>
    <recommendedName>
        <fullName evidence="3">PX domain-containing protein</fullName>
    </recommendedName>
</protein>
<dbReference type="AlphaFoldDB" id="A0A7S0XP05"/>
<feature type="region of interest" description="Disordered" evidence="1">
    <location>
        <begin position="1157"/>
        <end position="1185"/>
    </location>
</feature>
<feature type="compositionally biased region" description="Polar residues" evidence="1">
    <location>
        <begin position="118"/>
        <end position="139"/>
    </location>
</feature>
<dbReference type="GO" id="GO:0035091">
    <property type="term" value="F:phosphatidylinositol binding"/>
    <property type="evidence" value="ECO:0007669"/>
    <property type="project" value="InterPro"/>
</dbReference>
<organism evidence="2">
    <name type="scientific">Skeletonema marinoi</name>
    <dbReference type="NCBI Taxonomy" id="267567"/>
    <lineage>
        <taxon>Eukaryota</taxon>
        <taxon>Sar</taxon>
        <taxon>Stramenopiles</taxon>
        <taxon>Ochrophyta</taxon>
        <taxon>Bacillariophyta</taxon>
        <taxon>Coscinodiscophyceae</taxon>
        <taxon>Thalassiosirophycidae</taxon>
        <taxon>Thalassiosirales</taxon>
        <taxon>Skeletonemataceae</taxon>
        <taxon>Skeletonema</taxon>
        <taxon>Skeletonema marinoi-dohrnii complex</taxon>
    </lineage>
</organism>
<evidence type="ECO:0008006" key="3">
    <source>
        <dbReference type="Google" id="ProtNLM"/>
    </source>
</evidence>